<keyword evidence="1" id="KW-0812">Transmembrane</keyword>
<keyword evidence="1" id="KW-0472">Membrane</keyword>
<proteinExistence type="predicted"/>
<protein>
    <recommendedName>
        <fullName evidence="3">DUF4271 domain-containing protein</fullName>
    </recommendedName>
</protein>
<organism evidence="2">
    <name type="scientific">human gut metagenome</name>
    <dbReference type="NCBI Taxonomy" id="408170"/>
    <lineage>
        <taxon>unclassified sequences</taxon>
        <taxon>metagenomes</taxon>
        <taxon>organismal metagenomes</taxon>
    </lineage>
</organism>
<evidence type="ECO:0000313" key="2">
    <source>
        <dbReference type="EMBL" id="EKC70870.1"/>
    </source>
</evidence>
<dbReference type="EMBL" id="AJWY01004983">
    <property type="protein sequence ID" value="EKC70870.1"/>
    <property type="molecule type" value="Genomic_DNA"/>
</dbReference>
<keyword evidence="1" id="KW-1133">Transmembrane helix</keyword>
<sequence>ILILGGALLLLYLKESLMLFLSKKISILHWFLYLCAVEIFPVSFVWLSLTRI</sequence>
<feature type="non-terminal residue" evidence="2">
    <location>
        <position position="1"/>
    </location>
</feature>
<gene>
    <name evidence="2" type="ORF">LEA_07560</name>
</gene>
<accession>K1TXG5</accession>
<comment type="caution">
    <text evidence="2">The sequence shown here is derived from an EMBL/GenBank/DDBJ whole genome shotgun (WGS) entry which is preliminary data.</text>
</comment>
<feature type="transmembrane region" description="Helical" evidence="1">
    <location>
        <begin position="28"/>
        <end position="49"/>
    </location>
</feature>
<reference evidence="2" key="1">
    <citation type="journal article" date="2013" name="Environ. Microbiol.">
        <title>Microbiota from the distal guts of lean and obese adolescents exhibit partial functional redundancy besides clear differences in community structure.</title>
        <authorList>
            <person name="Ferrer M."/>
            <person name="Ruiz A."/>
            <person name="Lanza F."/>
            <person name="Haange S.B."/>
            <person name="Oberbach A."/>
            <person name="Till H."/>
            <person name="Bargiela R."/>
            <person name="Campoy C."/>
            <person name="Segura M.T."/>
            <person name="Richter M."/>
            <person name="von Bergen M."/>
            <person name="Seifert J."/>
            <person name="Suarez A."/>
        </authorList>
    </citation>
    <scope>NUCLEOTIDE SEQUENCE</scope>
</reference>
<evidence type="ECO:0008006" key="3">
    <source>
        <dbReference type="Google" id="ProtNLM"/>
    </source>
</evidence>
<evidence type="ECO:0000256" key="1">
    <source>
        <dbReference type="SAM" id="Phobius"/>
    </source>
</evidence>
<dbReference type="AlphaFoldDB" id="K1TXG5"/>
<name>K1TXG5_9ZZZZ</name>